<dbReference type="Proteomes" id="UP000509301">
    <property type="component" value="Chromosome"/>
</dbReference>
<dbReference type="AlphaFoldDB" id="A0A6N0NXT4"/>
<dbReference type="InterPro" id="IPR029028">
    <property type="entry name" value="Alpha/beta_knot_MTases"/>
</dbReference>
<dbReference type="InterPro" id="IPR029026">
    <property type="entry name" value="tRNA_m1G_MTases_N"/>
</dbReference>
<dbReference type="OrthoDB" id="4144at2157"/>
<dbReference type="SUPFAM" id="SSF75217">
    <property type="entry name" value="alpha/beta knot"/>
    <property type="match status" value="1"/>
</dbReference>
<evidence type="ECO:0000313" key="2">
    <source>
        <dbReference type="Proteomes" id="UP000509301"/>
    </source>
</evidence>
<accession>A0A6N0NXT4</accession>
<reference evidence="1 2" key="1">
    <citation type="submission" date="2020-02" db="EMBL/GenBank/DDBJ databases">
        <title>Comparative genome analysis reveals the metabolism and evolution of the thermophilic archaeal genus Metallosphaera.</title>
        <authorList>
            <person name="Jiang C."/>
        </authorList>
    </citation>
    <scope>NUCLEOTIDE SEQUENCE [LARGE SCALE GENOMIC DNA]</scope>
    <source>
        <strain evidence="1 2">Ric-A</strain>
    </source>
</reference>
<name>A0A6N0NXT4_9CREN</name>
<organism evidence="1 2">
    <name type="scientific">Metallosphaera tengchongensis</name>
    <dbReference type="NCBI Taxonomy" id="1532350"/>
    <lineage>
        <taxon>Archaea</taxon>
        <taxon>Thermoproteota</taxon>
        <taxon>Thermoprotei</taxon>
        <taxon>Sulfolobales</taxon>
        <taxon>Sulfolobaceae</taxon>
        <taxon>Metallosphaera</taxon>
    </lineage>
</organism>
<gene>
    <name evidence="1" type="ORF">GWK48_05600</name>
</gene>
<dbReference type="KEGG" id="mten:GWK48_05600"/>
<dbReference type="EMBL" id="CP049074">
    <property type="protein sequence ID" value="QKQ99919.1"/>
    <property type="molecule type" value="Genomic_DNA"/>
</dbReference>
<dbReference type="Gene3D" id="3.40.1280.10">
    <property type="match status" value="1"/>
</dbReference>
<dbReference type="Gene3D" id="2.40.50.140">
    <property type="entry name" value="Nucleic acid-binding proteins"/>
    <property type="match status" value="1"/>
</dbReference>
<proteinExistence type="predicted"/>
<sequence length="246" mass="28021">MYPFPRSHELNVVIYPQMFSIYSNLSLLTREMSDLIRFFSITRVTKIYLVKDRGLEHITVLFSKLLKYTLKPPYLKKLIPIDEDLKKVGLTQPINIPYHAVSNGLVEGEIRVTENHETGIRGIEAYSPNTSFIMIIDSKKPEFVDYVSIFYEGPQLEIVNSKRIEQMDNLILASRSGYDPQDKAKLLREMYYRTGITVLVGPPEGGILRKFSGIPSFNFLPKQGATDVRSKEALMAGLSILNILLS</sequence>
<dbReference type="InterPro" id="IPR012340">
    <property type="entry name" value="NA-bd_OB-fold"/>
</dbReference>
<evidence type="ECO:0008006" key="3">
    <source>
        <dbReference type="Google" id="ProtNLM"/>
    </source>
</evidence>
<evidence type="ECO:0000313" key="1">
    <source>
        <dbReference type="EMBL" id="QKQ99919.1"/>
    </source>
</evidence>
<keyword evidence="2" id="KW-1185">Reference proteome</keyword>
<protein>
    <recommendedName>
        <fullName evidence="3">RNA-binding protein</fullName>
    </recommendedName>
</protein>